<dbReference type="Pfam" id="PF00041">
    <property type="entry name" value="fn3"/>
    <property type="match status" value="2"/>
</dbReference>
<organism evidence="2 3">
    <name type="scientific">Paenimyroides baculatum</name>
    <dbReference type="NCBI Taxonomy" id="2608000"/>
    <lineage>
        <taxon>Bacteria</taxon>
        <taxon>Pseudomonadati</taxon>
        <taxon>Bacteroidota</taxon>
        <taxon>Flavobacteriia</taxon>
        <taxon>Flavobacteriales</taxon>
        <taxon>Flavobacteriaceae</taxon>
        <taxon>Paenimyroides</taxon>
    </lineage>
</organism>
<keyword evidence="3" id="KW-1185">Reference proteome</keyword>
<dbReference type="Gene3D" id="2.60.120.200">
    <property type="match status" value="2"/>
</dbReference>
<dbReference type="InterPro" id="IPR036116">
    <property type="entry name" value="FN3_sf"/>
</dbReference>
<feature type="non-terminal residue" evidence="2">
    <location>
        <position position="1100"/>
    </location>
</feature>
<dbReference type="InterPro" id="IPR003961">
    <property type="entry name" value="FN3_dom"/>
</dbReference>
<feature type="domain" description="Fibronectin type-III" evidence="1">
    <location>
        <begin position="474"/>
        <end position="571"/>
    </location>
</feature>
<dbReference type="Gene3D" id="2.60.40.10">
    <property type="entry name" value="Immunoglobulins"/>
    <property type="match status" value="2"/>
</dbReference>
<dbReference type="InterPro" id="IPR013783">
    <property type="entry name" value="Ig-like_fold"/>
</dbReference>
<dbReference type="InterPro" id="IPR013320">
    <property type="entry name" value="ConA-like_dom_sf"/>
</dbReference>
<gene>
    <name evidence="2" type="ORF">F0460_12440</name>
</gene>
<dbReference type="CDD" id="cd00063">
    <property type="entry name" value="FN3"/>
    <property type="match status" value="2"/>
</dbReference>
<dbReference type="AlphaFoldDB" id="A0A5M6CCY7"/>
<dbReference type="Proteomes" id="UP000325141">
    <property type="component" value="Unassembled WGS sequence"/>
</dbReference>
<dbReference type="GO" id="GO:0004553">
    <property type="term" value="F:hydrolase activity, hydrolyzing O-glycosyl compounds"/>
    <property type="evidence" value="ECO:0007669"/>
    <property type="project" value="UniProtKB-ARBA"/>
</dbReference>
<accession>A0A5M6CCY7</accession>
<evidence type="ECO:0000259" key="1">
    <source>
        <dbReference type="PROSITE" id="PS50853"/>
    </source>
</evidence>
<reference evidence="2 3" key="1">
    <citation type="submission" date="2019-09" db="EMBL/GenBank/DDBJ databases">
        <title>Genome sequence and assembly of Flavobacterium sp.</title>
        <authorList>
            <person name="Chhetri G."/>
        </authorList>
    </citation>
    <scope>NUCLEOTIDE SEQUENCE [LARGE SCALE GENOMIC DNA]</scope>
    <source>
        <strain evidence="2 3">SNL9</strain>
    </source>
</reference>
<dbReference type="SUPFAM" id="SSF49265">
    <property type="entry name" value="Fibronectin type III"/>
    <property type="match status" value="1"/>
</dbReference>
<dbReference type="PROSITE" id="PS50853">
    <property type="entry name" value="FN3"/>
    <property type="match status" value="2"/>
</dbReference>
<dbReference type="Pfam" id="PF20009">
    <property type="entry name" value="GEVED"/>
    <property type="match status" value="1"/>
</dbReference>
<dbReference type="SUPFAM" id="SSF49899">
    <property type="entry name" value="Concanavalin A-like lectins/glucanases"/>
    <property type="match status" value="1"/>
</dbReference>
<dbReference type="EMBL" id="VWSG01000010">
    <property type="protein sequence ID" value="KAA5532853.1"/>
    <property type="molecule type" value="Genomic_DNA"/>
</dbReference>
<evidence type="ECO:0000313" key="2">
    <source>
        <dbReference type="EMBL" id="KAA5532853.1"/>
    </source>
</evidence>
<comment type="caution">
    <text evidence="2">The sequence shown here is derived from an EMBL/GenBank/DDBJ whole genome shotgun (WGS) entry which is preliminary data.</text>
</comment>
<feature type="domain" description="Fibronectin type-III" evidence="1">
    <location>
        <begin position="737"/>
        <end position="834"/>
    </location>
</feature>
<dbReference type="GO" id="GO:0005975">
    <property type="term" value="P:carbohydrate metabolic process"/>
    <property type="evidence" value="ECO:0007669"/>
    <property type="project" value="UniProtKB-ARBA"/>
</dbReference>
<protein>
    <submittedName>
        <fullName evidence="2">Fibronectin type III domain-containing protein</fullName>
    </submittedName>
</protein>
<sequence>MTNCKYIFMKKITQLSRFKIRWLPYTTLILMFFSLFLSTMNGFAQTYCTPTYITGCSWDDDLNSFVITGHGTSVISDLNTGCNNATANAYSDKTTSFTPVDVMQSQTYPVQINTTYSSPTYELASIWIDFNDNGVFDASEKLLTDLPLAQSPSFVTASIAIPVTAPVGIHRMRVRVIYNTTGVDACTSSNYGETHDYKVNVLALPACSGTPTAGTTSVTTRTCNSQPFTLSATGSTVAGNMTYQWQSSPQGAGTWTNIPGANGFSHTVTTQTVATDYRFVVTCNTSNGTNNSNLVTVVQLAAVSTNFFEGFETTPIGGSGNQTVPLCWTLLNSTNHQWTYGAVNNFYPKTGNRNYYFNRYPLNQTDGQLILISPETVNLGNGTKQIRFSARLPWAGGVTPKLVVYTMNGTTNTATRTLVQSININSSTYVEYIVPLPPTTDDYFAISLEHNNPSDYLEIAIDDIYYEDMAACIFPLNLKVNNITTNSINISWDASLGTGVTGYEYEIRTSGAAGSGATGLAQTGIVSTPATTTNITGLNHSTVYTVYIRSKCGTSNGMWTPFPVKFNTLCDVVTNNFFEGFENTDVGSPWSTPPNHTVPLCWTYFDLNDNGYGYTSDYNQRTGNRGFYIYNSGNTVALVSPETNNLGAGAKRVRFWARMPYGSGAELGVYTLNGTTASATRTLMKKIALTTVWTEYTVYFPTTTTDDYFAFISEVGSGSVDINIDDIYYEDAPSCKPIEDSTIKVTNIGKNSFTVSWQDLYNANPMAYEVEVRTTGNPGTPGAVFNGTTAVGVTNLVATGLNPSTDYKVYVRSVCSATDQSIWSSAVAATTLCNYSDFVSYTPSLALCGPQKAELSAVLVDPTAMAAWYDAQNDAVPLFEGPDFISATDVTQDRSFWLRSRKTTPNTAVQLGVGTETNEYDAGQFLYHGWGGYKHQYIFTAAELNAAGLVAGSISALKFDVVTTGTTNRNDFSISLGTTTQSVATTNQKDNSTLTQVYSNPSETFAVGVKTFTFTTPYVWDGVSNVIVQTNWSNQNYGDSSGAVKYHTTSANMTTYTYADNRTAAELLATITGNVSGSGNTVTSSKRPNTIFVGVAGCVS</sequence>
<evidence type="ECO:0000313" key="3">
    <source>
        <dbReference type="Proteomes" id="UP000325141"/>
    </source>
</evidence>
<dbReference type="SMART" id="SM00060">
    <property type="entry name" value="FN3"/>
    <property type="match status" value="2"/>
</dbReference>
<dbReference type="Gene3D" id="2.60.40.2700">
    <property type="match status" value="1"/>
</dbReference>
<proteinExistence type="predicted"/>
<name>A0A5M6CCY7_9FLAO</name>
<dbReference type="InterPro" id="IPR045474">
    <property type="entry name" value="GEVED"/>
</dbReference>